<evidence type="ECO:0000313" key="3">
    <source>
        <dbReference type="EMBL" id="RYP85186.1"/>
    </source>
</evidence>
<dbReference type="SUPFAM" id="SSF53474">
    <property type="entry name" value="alpha/beta-Hydrolases"/>
    <property type="match status" value="1"/>
</dbReference>
<dbReference type="PANTHER" id="PTHR48081:SF8">
    <property type="entry name" value="ALPHA_BETA HYDROLASE FOLD-3 DOMAIN-CONTAINING PROTEIN-RELATED"/>
    <property type="match status" value="1"/>
</dbReference>
<dbReference type="Gene3D" id="3.40.50.1820">
    <property type="entry name" value="alpha/beta hydrolase"/>
    <property type="match status" value="1"/>
</dbReference>
<dbReference type="GO" id="GO:0016787">
    <property type="term" value="F:hydrolase activity"/>
    <property type="evidence" value="ECO:0007669"/>
    <property type="project" value="UniProtKB-KW"/>
</dbReference>
<dbReference type="PANTHER" id="PTHR48081">
    <property type="entry name" value="AB HYDROLASE SUPERFAMILY PROTEIN C4A8.06C"/>
    <property type="match status" value="1"/>
</dbReference>
<dbReference type="OrthoDB" id="3181909at2"/>
<keyword evidence="4" id="KW-1185">Reference proteome</keyword>
<dbReference type="InterPro" id="IPR050300">
    <property type="entry name" value="GDXG_lipolytic_enzyme"/>
</dbReference>
<gene>
    <name evidence="3" type="ORF">EKO23_13075</name>
</gene>
<dbReference type="InterPro" id="IPR013094">
    <property type="entry name" value="AB_hydrolase_3"/>
</dbReference>
<reference evidence="3 4" key="1">
    <citation type="submission" date="2019-01" db="EMBL/GenBank/DDBJ databases">
        <title>Nocardioides guangzhouensis sp. nov., an actinobacterium isolated from soil.</title>
        <authorList>
            <person name="Fu Y."/>
            <person name="Cai Y."/>
            <person name="Lin Z."/>
            <person name="Chen P."/>
        </authorList>
    </citation>
    <scope>NUCLEOTIDE SEQUENCE [LARGE SCALE GENOMIC DNA]</scope>
    <source>
        <strain evidence="3 4">130</strain>
    </source>
</reference>
<sequence length="348" mass="37066">MSSQRRSERARSAALGRVLALPPSVQRRMAGRPVRRDGQTLDPQVQLVLRLQRVAREPGPETLPVPAGRLAVDRQARTMGGSPPIGVLVERTVAGLPARIYLPAALAASSEPRPTLLYLHGGGFVYGGLEAYDAVCRFLAERAGVQVVLVDYRLAPEHVFPAAHDDAITAYDALVADADDLRVDTARLAVGGDSAGGNLAAAVAAHAARKRLPLAFQMLVYPVTDPAGDTVSRRLFGRGFYLTTEFMDLAVDSYLPEPADRLDPRVAPLHGEVPAGVAPAYVVTAGFDPLRDEGEAYARKLADAGVAVELRRHDGLVHGFLNWLDRGEANRTANLEVAAALAAGVKSV</sequence>
<evidence type="ECO:0000313" key="4">
    <source>
        <dbReference type="Proteomes" id="UP000295198"/>
    </source>
</evidence>
<comment type="caution">
    <text evidence="3">The sequence shown here is derived from an EMBL/GenBank/DDBJ whole genome shotgun (WGS) entry which is preliminary data.</text>
</comment>
<dbReference type="Pfam" id="PF07859">
    <property type="entry name" value="Abhydrolase_3"/>
    <property type="match status" value="1"/>
</dbReference>
<evidence type="ECO:0000259" key="2">
    <source>
        <dbReference type="Pfam" id="PF07859"/>
    </source>
</evidence>
<dbReference type="Proteomes" id="UP000295198">
    <property type="component" value="Unassembled WGS sequence"/>
</dbReference>
<dbReference type="AlphaFoldDB" id="A0A4Q4ZCY2"/>
<protein>
    <submittedName>
        <fullName evidence="3">Alpha/beta hydrolase</fullName>
    </submittedName>
</protein>
<dbReference type="EMBL" id="SDKM01000018">
    <property type="protein sequence ID" value="RYP85186.1"/>
    <property type="molecule type" value="Genomic_DNA"/>
</dbReference>
<dbReference type="RefSeq" id="WP_134717976.1">
    <property type="nucleotide sequence ID" value="NZ_SDKM01000018.1"/>
</dbReference>
<evidence type="ECO:0000256" key="1">
    <source>
        <dbReference type="ARBA" id="ARBA00022801"/>
    </source>
</evidence>
<accession>A0A4Q4ZCY2</accession>
<dbReference type="InterPro" id="IPR029058">
    <property type="entry name" value="AB_hydrolase_fold"/>
</dbReference>
<organism evidence="3 4">
    <name type="scientific">Nocardioides guangzhouensis</name>
    <dbReference type="NCBI Taxonomy" id="2497878"/>
    <lineage>
        <taxon>Bacteria</taxon>
        <taxon>Bacillati</taxon>
        <taxon>Actinomycetota</taxon>
        <taxon>Actinomycetes</taxon>
        <taxon>Propionibacteriales</taxon>
        <taxon>Nocardioidaceae</taxon>
        <taxon>Nocardioides</taxon>
    </lineage>
</organism>
<name>A0A4Q4ZCY2_9ACTN</name>
<keyword evidence="1 3" id="KW-0378">Hydrolase</keyword>
<feature type="domain" description="Alpha/beta hydrolase fold-3" evidence="2">
    <location>
        <begin position="116"/>
        <end position="321"/>
    </location>
</feature>
<proteinExistence type="predicted"/>